<keyword evidence="2" id="KW-1185">Reference proteome</keyword>
<dbReference type="PANTHER" id="PTHR43167">
    <property type="entry name" value="PUTATIVE (AFU_ORTHOLOGUE AFUA_6G01830)-RELATED"/>
    <property type="match status" value="1"/>
</dbReference>
<accession>A0ABX0QFG8</accession>
<evidence type="ECO:0000313" key="2">
    <source>
        <dbReference type="Proteomes" id="UP000606008"/>
    </source>
</evidence>
<dbReference type="GO" id="GO:0032259">
    <property type="term" value="P:methylation"/>
    <property type="evidence" value="ECO:0007669"/>
    <property type="project" value="UniProtKB-KW"/>
</dbReference>
<gene>
    <name evidence="1" type="ORF">F7231_13320</name>
</gene>
<reference evidence="1" key="1">
    <citation type="submission" date="2024-05" db="EMBL/GenBank/DDBJ databases">
        <authorList>
            <person name="Jung D.-H."/>
        </authorList>
    </citation>
    <scope>NUCLEOTIDE SEQUENCE</scope>
    <source>
        <strain evidence="1">JA-25</strain>
    </source>
</reference>
<organism evidence="1 2">
    <name type="scientific">Fibrivirga algicola</name>
    <dbReference type="NCBI Taxonomy" id="2950420"/>
    <lineage>
        <taxon>Bacteria</taxon>
        <taxon>Pseudomonadati</taxon>
        <taxon>Bacteroidota</taxon>
        <taxon>Cytophagia</taxon>
        <taxon>Cytophagales</taxon>
        <taxon>Spirosomataceae</taxon>
        <taxon>Fibrivirga</taxon>
    </lineage>
</organism>
<dbReference type="Pfam" id="PF13578">
    <property type="entry name" value="Methyltransf_24"/>
    <property type="match status" value="1"/>
</dbReference>
<comment type="caution">
    <text evidence="1">The sequence shown here is derived from an EMBL/GenBank/DDBJ whole genome shotgun (WGS) entry which is preliminary data.</text>
</comment>
<dbReference type="Proteomes" id="UP000606008">
    <property type="component" value="Unassembled WGS sequence"/>
</dbReference>
<dbReference type="InterPro" id="IPR029063">
    <property type="entry name" value="SAM-dependent_MTases_sf"/>
</dbReference>
<dbReference type="SUPFAM" id="SSF53335">
    <property type="entry name" value="S-adenosyl-L-methionine-dependent methyltransferases"/>
    <property type="match status" value="1"/>
</dbReference>
<dbReference type="PANTHER" id="PTHR43167:SF1">
    <property type="entry name" value="PUTATIVE (AFU_ORTHOLOGUE AFUA_6G01830)-RELATED"/>
    <property type="match status" value="1"/>
</dbReference>
<sequence>MIAAYLRYLWQAGNLHGLHSPFVYALYRDIIRHRHPAPSGTLPIEVLRSNLLKSSDSLTVTDLGAGSRRTTGAQRSVASITRNAQKPARYAWLLHRLIGHFQARYVLELGTSLGLTTAYLANAVAQTQGQLYSFEGCPNTAARARTHMDQLGYSQVKLIVGNLDETLAQTVSGLPRIDLAFFDANHRYEPTVQYFMTCLPLVHNDTVFIFDDIHWSEDMERAWAAIKAHPAVQVTVDLFGVGLVFFRREQPKQHFILRF</sequence>
<dbReference type="Gene3D" id="3.40.50.150">
    <property type="entry name" value="Vaccinia Virus protein VP39"/>
    <property type="match status" value="1"/>
</dbReference>
<dbReference type="RefSeq" id="WP_166692239.1">
    <property type="nucleotide sequence ID" value="NZ_WAEL01000004.1"/>
</dbReference>
<protein>
    <submittedName>
        <fullName evidence="1">Class I SAM-dependent methyltransferase</fullName>
    </submittedName>
</protein>
<evidence type="ECO:0000313" key="1">
    <source>
        <dbReference type="EMBL" id="NID11155.1"/>
    </source>
</evidence>
<name>A0ABX0QFG8_9BACT</name>
<keyword evidence="1" id="KW-0808">Transferase</keyword>
<dbReference type="GO" id="GO:0008168">
    <property type="term" value="F:methyltransferase activity"/>
    <property type="evidence" value="ECO:0007669"/>
    <property type="project" value="UniProtKB-KW"/>
</dbReference>
<dbReference type="EMBL" id="WAEL01000004">
    <property type="protein sequence ID" value="NID11155.1"/>
    <property type="molecule type" value="Genomic_DNA"/>
</dbReference>
<keyword evidence="1" id="KW-0489">Methyltransferase</keyword>
<proteinExistence type="predicted"/>